<evidence type="ECO:0000313" key="2">
    <source>
        <dbReference type="EMBL" id="ANZ73323.1"/>
    </source>
</evidence>
<evidence type="ECO:0000313" key="3">
    <source>
        <dbReference type="Proteomes" id="UP000094565"/>
    </source>
</evidence>
<name>A0A1B2J5R2_PICPA</name>
<feature type="coiled-coil region" evidence="1">
    <location>
        <begin position="17"/>
        <end position="44"/>
    </location>
</feature>
<sequence length="168" mass="19959">MVEVFMVHPNLQLSSCNNDLTKDLNRYKSVYETLQERYNEQLRAFEKSHGGSKEDDGSLQFKELGYIKYFVDLAQKEYEYMCSYYQINNIIRKYFSKQEISPETEEEGLDLIEKEMASYKEIEKELDQLKARRGDVEQPIAEYCKRHPDDEGCKNRKEPFIDTINAHN</sequence>
<dbReference type="Proteomes" id="UP000094565">
    <property type="component" value="Chromosome 1"/>
</dbReference>
<keyword evidence="3" id="KW-1185">Reference proteome</keyword>
<dbReference type="OrthoDB" id="3997577at2759"/>
<accession>A0A1B2J5R2</accession>
<proteinExistence type="predicted"/>
<gene>
    <name evidence="2" type="ORF">ATY40_BA7500117</name>
</gene>
<keyword evidence="1" id="KW-0175">Coiled coil</keyword>
<protein>
    <submittedName>
        <fullName evidence="2">BA75_00117T0</fullName>
    </submittedName>
</protein>
<dbReference type="EMBL" id="CP014584">
    <property type="protein sequence ID" value="ANZ73323.1"/>
    <property type="molecule type" value="Genomic_DNA"/>
</dbReference>
<dbReference type="AlphaFoldDB" id="A0A1B2J5R2"/>
<organism evidence="2 3">
    <name type="scientific">Komagataella pastoris</name>
    <name type="common">Yeast</name>
    <name type="synonym">Pichia pastoris</name>
    <dbReference type="NCBI Taxonomy" id="4922"/>
    <lineage>
        <taxon>Eukaryota</taxon>
        <taxon>Fungi</taxon>
        <taxon>Dikarya</taxon>
        <taxon>Ascomycota</taxon>
        <taxon>Saccharomycotina</taxon>
        <taxon>Pichiomycetes</taxon>
        <taxon>Pichiales</taxon>
        <taxon>Pichiaceae</taxon>
        <taxon>Komagataella</taxon>
    </lineage>
</organism>
<reference evidence="2 3" key="1">
    <citation type="submission" date="2016-02" db="EMBL/GenBank/DDBJ databases">
        <title>Comparative genomic and transcriptomic foundation for Pichia pastoris.</title>
        <authorList>
            <person name="Love K.R."/>
            <person name="Shah K.A."/>
            <person name="Whittaker C.A."/>
            <person name="Wu J."/>
            <person name="Bartlett M.C."/>
            <person name="Ma D."/>
            <person name="Leeson R.L."/>
            <person name="Priest M."/>
            <person name="Young S.K."/>
            <person name="Love J.C."/>
        </authorList>
    </citation>
    <scope>NUCLEOTIDE SEQUENCE [LARGE SCALE GENOMIC DNA]</scope>
    <source>
        <strain evidence="2 3">ATCC 28485</strain>
    </source>
</reference>
<evidence type="ECO:0000256" key="1">
    <source>
        <dbReference type="SAM" id="Coils"/>
    </source>
</evidence>